<reference evidence="3 4" key="1">
    <citation type="submission" date="2015-08" db="EMBL/GenBank/DDBJ databases">
        <title>Next Generation Sequencing and Analysis of the Genome of Puccinia sorghi L Schw, the Causal Agent of Maize Common Rust.</title>
        <authorList>
            <person name="Rochi L."/>
            <person name="Burguener G."/>
            <person name="Darino M."/>
            <person name="Turjanski A."/>
            <person name="Kreff E."/>
            <person name="Dieguez M.J."/>
            <person name="Sacco F."/>
        </authorList>
    </citation>
    <scope>NUCLEOTIDE SEQUENCE [LARGE SCALE GENOMIC DNA]</scope>
    <source>
        <strain evidence="3 4">RO10H11247</strain>
    </source>
</reference>
<feature type="compositionally biased region" description="Polar residues" evidence="1">
    <location>
        <begin position="21"/>
        <end position="31"/>
    </location>
</feature>
<keyword evidence="4" id="KW-1185">Reference proteome</keyword>
<dbReference type="Proteomes" id="UP000037035">
    <property type="component" value="Unassembled WGS sequence"/>
</dbReference>
<comment type="caution">
    <text evidence="3">The sequence shown here is derived from an EMBL/GenBank/DDBJ whole genome shotgun (WGS) entry which is preliminary data.</text>
</comment>
<keyword evidence="2" id="KW-1133">Transmembrane helix</keyword>
<feature type="transmembrane region" description="Helical" evidence="2">
    <location>
        <begin position="224"/>
        <end position="245"/>
    </location>
</feature>
<protein>
    <submittedName>
        <fullName evidence="3">Uncharacterized protein</fullName>
    </submittedName>
</protein>
<organism evidence="3 4">
    <name type="scientific">Puccinia sorghi</name>
    <dbReference type="NCBI Taxonomy" id="27349"/>
    <lineage>
        <taxon>Eukaryota</taxon>
        <taxon>Fungi</taxon>
        <taxon>Dikarya</taxon>
        <taxon>Basidiomycota</taxon>
        <taxon>Pucciniomycotina</taxon>
        <taxon>Pucciniomycetes</taxon>
        <taxon>Pucciniales</taxon>
        <taxon>Pucciniaceae</taxon>
        <taxon>Puccinia</taxon>
    </lineage>
</organism>
<evidence type="ECO:0000313" key="4">
    <source>
        <dbReference type="Proteomes" id="UP000037035"/>
    </source>
</evidence>
<dbReference type="EMBL" id="LAVV01007171">
    <property type="protein sequence ID" value="KNZ56856.1"/>
    <property type="molecule type" value="Genomic_DNA"/>
</dbReference>
<feature type="region of interest" description="Disordered" evidence="1">
    <location>
        <begin position="1"/>
        <end position="32"/>
    </location>
</feature>
<accession>A0A0L6V7V1</accession>
<sequence length="250" mass="28175">MADSTNPAPPSVRPSVPAGSNKINSRGSTPESEVYKKNEYRICFLDSQDQKETTTNSIIYIKLPSEKGKIDIWWDIEIVSFLEFKSYVSVLHGGPFAANNKVRITKNHVFCEFIEIISVPGEERKKVIVTLIEKDPNTVAKACLQAFHFSFSVYAHDSPEATPEDDQPPVPLMRGAISAEIVANIREIRAQNPPCKCLTGSHEIPVFINPRNKNQFFCIMVDQITLWTMAMVGFFFLSFLFSLLISRQTI</sequence>
<keyword evidence="2" id="KW-0812">Transmembrane</keyword>
<dbReference type="VEuPathDB" id="FungiDB:VP01_2300g1"/>
<evidence type="ECO:0000256" key="2">
    <source>
        <dbReference type="SAM" id="Phobius"/>
    </source>
</evidence>
<name>A0A0L6V7V1_9BASI</name>
<dbReference type="OrthoDB" id="2518771at2759"/>
<gene>
    <name evidence="3" type="ORF">VP01_2300g1</name>
</gene>
<proteinExistence type="predicted"/>
<evidence type="ECO:0000313" key="3">
    <source>
        <dbReference type="EMBL" id="KNZ56856.1"/>
    </source>
</evidence>
<dbReference type="AlphaFoldDB" id="A0A0L6V7V1"/>
<keyword evidence="2" id="KW-0472">Membrane</keyword>
<evidence type="ECO:0000256" key="1">
    <source>
        <dbReference type="SAM" id="MobiDB-lite"/>
    </source>
</evidence>